<dbReference type="PROSITE" id="PS50850">
    <property type="entry name" value="MFS"/>
    <property type="match status" value="1"/>
</dbReference>
<feature type="transmembrane region" description="Helical" evidence="6">
    <location>
        <begin position="45"/>
        <end position="65"/>
    </location>
</feature>
<dbReference type="SUPFAM" id="SSF103473">
    <property type="entry name" value="MFS general substrate transporter"/>
    <property type="match status" value="1"/>
</dbReference>
<evidence type="ECO:0000256" key="2">
    <source>
        <dbReference type="ARBA" id="ARBA00022448"/>
    </source>
</evidence>
<sequence length="402" mass="44736">MTKFNKNIYLFLSINLLASFAMGIFNMFIGIYLKEMGYQEHLVGSILSINTFTMAIASIPSAYLIERIGRKRSFTLGFFCIAIGSACLVLFENIFFITAMAMLNGFGLSVKATAEGMYITENTKDDERVSAFSMNFIISNTGMMGASFIGGMLSSYMGNFFSSTQAITIIFIMSALLSILALIPIFFMKEPKDLKPRDFKSCLKGYVNILNKKVVNFMVYNFIIGLGAGIVVPFFSVYLKYSMSIEDSIVGMILSISQFGCILGGSIIPFMSNRFGKIRSVIICQMLSIPFLLSIAFPQGLILISISFFMRNGLMNMAMPLTQNLSMELVDEKDRTNLSSVLSLSSNVSRAIGISIGGFVMEKVSYNAPYYVTIVLYIIGIIMFSNIYKQELKSKCYKQVEN</sequence>
<keyword evidence="3 6" id="KW-0812">Transmembrane</keyword>
<dbReference type="EMBL" id="NOJY02000017">
    <property type="protein sequence ID" value="RDY26991.1"/>
    <property type="molecule type" value="Genomic_DNA"/>
</dbReference>
<evidence type="ECO:0000256" key="4">
    <source>
        <dbReference type="ARBA" id="ARBA00022989"/>
    </source>
</evidence>
<accession>A0A371J2F4</accession>
<evidence type="ECO:0000313" key="9">
    <source>
        <dbReference type="Proteomes" id="UP000215694"/>
    </source>
</evidence>
<gene>
    <name evidence="8" type="ORF">CHL78_011005</name>
</gene>
<dbReference type="Proteomes" id="UP000215694">
    <property type="component" value="Unassembled WGS sequence"/>
</dbReference>
<comment type="subcellular location">
    <subcellularLocation>
        <location evidence="1">Cell membrane</location>
        <topology evidence="1">Multi-pass membrane protein</topology>
    </subcellularLocation>
</comment>
<keyword evidence="9" id="KW-1185">Reference proteome</keyword>
<feature type="transmembrane region" description="Helical" evidence="6">
    <location>
        <begin position="249"/>
        <end position="270"/>
    </location>
</feature>
<dbReference type="PANTHER" id="PTHR23525:SF1">
    <property type="entry name" value="NODULIN-LIKE DOMAIN-CONTAINING PROTEIN"/>
    <property type="match status" value="1"/>
</dbReference>
<feature type="transmembrane region" description="Helical" evidence="6">
    <location>
        <begin position="74"/>
        <end position="91"/>
    </location>
</feature>
<dbReference type="PROSITE" id="PS00216">
    <property type="entry name" value="SUGAR_TRANSPORT_1"/>
    <property type="match status" value="1"/>
</dbReference>
<feature type="transmembrane region" description="Helical" evidence="6">
    <location>
        <begin position="7"/>
        <end position="33"/>
    </location>
</feature>
<dbReference type="InterPro" id="IPR036259">
    <property type="entry name" value="MFS_trans_sf"/>
</dbReference>
<dbReference type="RefSeq" id="WP_094366942.1">
    <property type="nucleotide sequence ID" value="NZ_NOJY02000017.1"/>
</dbReference>
<dbReference type="InterPro" id="IPR020846">
    <property type="entry name" value="MFS_dom"/>
</dbReference>
<protein>
    <submittedName>
        <fullName evidence="8">MFS transporter</fullName>
    </submittedName>
</protein>
<evidence type="ECO:0000259" key="7">
    <source>
        <dbReference type="PROSITE" id="PS50850"/>
    </source>
</evidence>
<keyword evidence="5 6" id="KW-0472">Membrane</keyword>
<evidence type="ECO:0000256" key="3">
    <source>
        <dbReference type="ARBA" id="ARBA00022692"/>
    </source>
</evidence>
<evidence type="ECO:0000256" key="5">
    <source>
        <dbReference type="ARBA" id="ARBA00023136"/>
    </source>
</evidence>
<name>A0A371J2F4_9FIRM</name>
<dbReference type="GO" id="GO:0022857">
    <property type="term" value="F:transmembrane transporter activity"/>
    <property type="evidence" value="ECO:0007669"/>
    <property type="project" value="InterPro"/>
</dbReference>
<feature type="transmembrane region" description="Helical" evidence="6">
    <location>
        <begin position="368"/>
        <end position="388"/>
    </location>
</feature>
<reference evidence="8 9" key="1">
    <citation type="journal article" date="2017" name="Genome Announc.">
        <title>Draft Genome Sequence of Romboutsia weinsteinii sp. nov. Strain CCRI-19649(T) Isolated from Surface Water.</title>
        <authorList>
            <person name="Maheux A.F."/>
            <person name="Boudreau D.K."/>
            <person name="Berube E."/>
            <person name="Boissinot M."/>
            <person name="Cantin P."/>
            <person name="Raymond F."/>
            <person name="Corbeil J."/>
            <person name="Omar R.F."/>
            <person name="Bergeron M.G."/>
        </authorList>
    </citation>
    <scope>NUCLEOTIDE SEQUENCE [LARGE SCALE GENOMIC DNA]</scope>
    <source>
        <strain evidence="8 9">CCRI-19649</strain>
    </source>
</reference>
<dbReference type="Gene3D" id="1.20.1250.20">
    <property type="entry name" value="MFS general substrate transporter like domains"/>
    <property type="match status" value="1"/>
</dbReference>
<proteinExistence type="predicted"/>
<evidence type="ECO:0000256" key="6">
    <source>
        <dbReference type="SAM" id="Phobius"/>
    </source>
</evidence>
<feature type="domain" description="Major facilitator superfamily (MFS) profile" evidence="7">
    <location>
        <begin position="7"/>
        <end position="392"/>
    </location>
</feature>
<keyword evidence="4 6" id="KW-1133">Transmembrane helix</keyword>
<feature type="transmembrane region" description="Helical" evidence="6">
    <location>
        <begin position="166"/>
        <end position="187"/>
    </location>
</feature>
<dbReference type="AlphaFoldDB" id="A0A371J2F4"/>
<dbReference type="Pfam" id="PF07690">
    <property type="entry name" value="MFS_1"/>
    <property type="match status" value="2"/>
</dbReference>
<organism evidence="8 9">
    <name type="scientific">Romboutsia weinsteinii</name>
    <dbReference type="NCBI Taxonomy" id="2020949"/>
    <lineage>
        <taxon>Bacteria</taxon>
        <taxon>Bacillati</taxon>
        <taxon>Bacillota</taxon>
        <taxon>Clostridia</taxon>
        <taxon>Peptostreptococcales</taxon>
        <taxon>Peptostreptococcaceae</taxon>
        <taxon>Romboutsia</taxon>
    </lineage>
</organism>
<dbReference type="InterPro" id="IPR011701">
    <property type="entry name" value="MFS"/>
</dbReference>
<keyword evidence="2" id="KW-0813">Transport</keyword>
<dbReference type="PANTHER" id="PTHR23525">
    <property type="entry name" value="TRANSPORTER, PUTATIVE-RELATED"/>
    <property type="match status" value="1"/>
</dbReference>
<evidence type="ECO:0000256" key="1">
    <source>
        <dbReference type="ARBA" id="ARBA00004651"/>
    </source>
</evidence>
<feature type="transmembrane region" description="Helical" evidence="6">
    <location>
        <begin position="291"/>
        <end position="310"/>
    </location>
</feature>
<comment type="caution">
    <text evidence="8">The sequence shown here is derived from an EMBL/GenBank/DDBJ whole genome shotgun (WGS) entry which is preliminary data.</text>
</comment>
<feature type="transmembrane region" description="Helical" evidence="6">
    <location>
        <begin position="214"/>
        <end position="237"/>
    </location>
</feature>
<evidence type="ECO:0000313" key="8">
    <source>
        <dbReference type="EMBL" id="RDY26991.1"/>
    </source>
</evidence>
<dbReference type="InterPro" id="IPR005829">
    <property type="entry name" value="Sugar_transporter_CS"/>
</dbReference>
<dbReference type="OrthoDB" id="9810492at2"/>
<dbReference type="GO" id="GO:0005886">
    <property type="term" value="C:plasma membrane"/>
    <property type="evidence" value="ECO:0007669"/>
    <property type="project" value="UniProtKB-SubCell"/>
</dbReference>